<dbReference type="Pfam" id="PF01784">
    <property type="entry name" value="DUF34_NIF3"/>
    <property type="match status" value="1"/>
</dbReference>
<organism evidence="5 6">
    <name type="scientific">Marinicrinis sediminis</name>
    <dbReference type="NCBI Taxonomy" id="1652465"/>
    <lineage>
        <taxon>Bacteria</taxon>
        <taxon>Bacillati</taxon>
        <taxon>Bacillota</taxon>
        <taxon>Bacilli</taxon>
        <taxon>Bacillales</taxon>
        <taxon>Paenibacillaceae</taxon>
    </lineage>
</organism>
<sequence>MFAKGATLIQWLEEWVPKSIAVPDDRIGLQLGTLQKEIKNVMITLEVTDAVIDEAIARSVDLIIAHHAIMFRPLKHLQTDTPAGHKYEKLIKHDIAVYISHTNLDIAEGGVNDMMAQALGLQKTRVLAKTGEEELQKLVVFIPKAQEEEVRSAIMRAGAGWIGSYSHCSFNLEGTGTFLPESGTQPFIGEQGKLESVAEVRMETIVPVAIRNQVLAALKKAHPYEEPAYDLYPLKLEGKPLGLGRVGELSETMTLRALNDQVKTAFGLSMSRVVGELDTPVKKVAVLGGMGARYLSSALFAGADVYITGDIDYHTAQDALEAGMTLIDPGHHAEEIMKAPVAAYLEKRLAASKFSSTNVLVSETKTDPFQFV</sequence>
<comment type="similarity">
    <text evidence="1 4">Belongs to the GTP cyclohydrolase I type 2/NIF3 family.</text>
</comment>
<dbReference type="PANTHER" id="PTHR13799:SF14">
    <property type="entry name" value="GTP CYCLOHYDROLASE 1 TYPE 2 HOMOLOG"/>
    <property type="match status" value="1"/>
</dbReference>
<protein>
    <recommendedName>
        <fullName evidence="2 4">GTP cyclohydrolase 1 type 2 homolog</fullName>
    </recommendedName>
</protein>
<dbReference type="Proteomes" id="UP001597497">
    <property type="component" value="Unassembled WGS sequence"/>
</dbReference>
<accession>A0ABW5RBD4</accession>
<dbReference type="EMBL" id="JBHUMM010000037">
    <property type="protein sequence ID" value="MFD2672361.1"/>
    <property type="molecule type" value="Genomic_DNA"/>
</dbReference>
<dbReference type="Gene3D" id="3.30.70.120">
    <property type="match status" value="1"/>
</dbReference>
<dbReference type="InterPro" id="IPR015867">
    <property type="entry name" value="N-reg_PII/ATP_PRibTrfase_C"/>
</dbReference>
<evidence type="ECO:0000256" key="1">
    <source>
        <dbReference type="ARBA" id="ARBA00006964"/>
    </source>
</evidence>
<dbReference type="Gene3D" id="3.40.1390.30">
    <property type="entry name" value="NIF3 (NGG1p interacting factor 3)-like"/>
    <property type="match status" value="1"/>
</dbReference>
<comment type="caution">
    <text evidence="5">The sequence shown here is derived from an EMBL/GenBank/DDBJ whole genome shotgun (WGS) entry which is preliminary data.</text>
</comment>
<keyword evidence="6" id="KW-1185">Reference proteome</keyword>
<evidence type="ECO:0000256" key="2">
    <source>
        <dbReference type="ARBA" id="ARBA00022112"/>
    </source>
</evidence>
<dbReference type="InterPro" id="IPR002678">
    <property type="entry name" value="DUF34/NIF3"/>
</dbReference>
<gene>
    <name evidence="5" type="ORF">ACFSUC_12375</name>
</gene>
<evidence type="ECO:0000256" key="4">
    <source>
        <dbReference type="PIRNR" id="PIRNR037489"/>
    </source>
</evidence>
<dbReference type="PIRSF" id="PIRSF037489">
    <property type="entry name" value="UCP037489_NIF3_YqfO"/>
    <property type="match status" value="1"/>
</dbReference>
<dbReference type="InterPro" id="IPR036069">
    <property type="entry name" value="DUF34/NIF3_sf"/>
</dbReference>
<name>A0ABW5RBD4_9BACL</name>
<proteinExistence type="inferred from homology"/>
<dbReference type="RefSeq" id="WP_379929924.1">
    <property type="nucleotide sequence ID" value="NZ_JBHUMM010000037.1"/>
</dbReference>
<dbReference type="InterPro" id="IPR017221">
    <property type="entry name" value="DUF34/NIF3_bac"/>
</dbReference>
<reference evidence="6" key="1">
    <citation type="journal article" date="2019" name="Int. J. Syst. Evol. Microbiol.">
        <title>The Global Catalogue of Microorganisms (GCM) 10K type strain sequencing project: providing services to taxonomists for standard genome sequencing and annotation.</title>
        <authorList>
            <consortium name="The Broad Institute Genomics Platform"/>
            <consortium name="The Broad Institute Genome Sequencing Center for Infectious Disease"/>
            <person name="Wu L."/>
            <person name="Ma J."/>
        </authorList>
    </citation>
    <scope>NUCLEOTIDE SEQUENCE [LARGE SCALE GENOMIC DNA]</scope>
    <source>
        <strain evidence="6">KCTC 33676</strain>
    </source>
</reference>
<dbReference type="NCBIfam" id="TIGR00486">
    <property type="entry name" value="YbgI_SA1388"/>
    <property type="match status" value="1"/>
</dbReference>
<dbReference type="PANTHER" id="PTHR13799">
    <property type="entry name" value="NGG1 INTERACTING FACTOR 3"/>
    <property type="match status" value="1"/>
</dbReference>
<evidence type="ECO:0000313" key="5">
    <source>
        <dbReference type="EMBL" id="MFD2672361.1"/>
    </source>
</evidence>
<dbReference type="SUPFAM" id="SSF102705">
    <property type="entry name" value="NIF3 (NGG1p interacting factor 3)-like"/>
    <property type="match status" value="1"/>
</dbReference>
<evidence type="ECO:0000256" key="3">
    <source>
        <dbReference type="ARBA" id="ARBA00022723"/>
    </source>
</evidence>
<evidence type="ECO:0000313" key="6">
    <source>
        <dbReference type="Proteomes" id="UP001597497"/>
    </source>
</evidence>
<keyword evidence="3 4" id="KW-0479">Metal-binding</keyword>